<sequence length="1091" mass="125605">MSWSNYEKVKKIGEGAFGLAWLVKSKKDNKNYVIKQINVAKMPLREREEAKKEVSVLAQMKHPNIVSYVDSFEEGGNLCIVMDYCDGGDLYSKIQSARGVLINEDQILDWFVQLTLALKHVHDRKILHRDLKSQNIFLTKDGTIKLGDFGVAKVLNTTTEFAKTAIGTPYYMSPEICEHKPYNNKSDVWSLGCILYEMTNMKHPFEANSLQMLIGKILRGNYDQVNPRYSYELRNLVASMLKRNPRERPSVNGILRLPFIKRLREKFLTEEEISEEFSHTVLHGENFKKKILNQNLINKPSAIKLAPKQSSFNVPTPVFNGALNPTPRYDPSKIYGAPVVPRPSSSVQKSQDKKVVDIQKRAPSSDRQSANIRGSYLDLKAKKKEFEDALLKKQKELAEKQKLERYKREREKGWQNILPIDDKEENDENLNNNNNNSPYPYVNVNRGAEPVVDRYEKYQHQLELQAIRRREIEEELVNFAKKLKNSPNEKPKPAVRKSSNYGIQKPIIKNPILNEFKKNKEEYEKNRANGNRPFNNPLAPRPPQIKKNPDQLLYDRLKQIRKQNLNRKPIVPIKPPRITPRSSIDKQDPENRLKRIAALKQQKDEMLVKANKDLEKRRNDAFDKEKQFIEKEAKKIIDFKPATQIEMTKVLGAIGVIGKQISKAEILKDLNENYSPRENRKSWQKATDLKSLENKTLIQQTIAPSSNEIISPRKEWGSPQITVLNALEKAKIQTSKTLVPDDVTILENSSTITSPISKSRTIIFEDDRVDSKNRQNKELNLTTCSSASHLSNEKPPELFNNMTNSSFNGTWDDVIKKISPDKMETLKQTKNLLLEMTLGHLDVKNKKLLRTCSVPDLLEKSLKEEIDDDDEVIIANKENKFRETGKVGTIRLARSLDDLNKNEKSSDSGSELENSDKNLTVSNGDNSSDNDIDDISEIIESYKSLIIENDKELDHKNNTIIKKNDRNSRKKNDIELDSLEISYRLNDENDCETVSLNGDESDGSDTEFEEEKPKFDEKCSIEERRANLEKNLGKEKFLKNFRQLKNAILDEEDFKLDSGKTPKSFKLFCELFPGVDKFWFEELCELVNSDM</sequence>
<evidence type="ECO:0000256" key="8">
    <source>
        <dbReference type="ARBA" id="ARBA00022777"/>
    </source>
</evidence>
<keyword evidence="4" id="KW-0723">Serine/threonine-protein kinase</keyword>
<evidence type="ECO:0000256" key="13">
    <source>
        <dbReference type="PROSITE-ProRule" id="PRU10141"/>
    </source>
</evidence>
<keyword evidence="18" id="KW-1185">Reference proteome</keyword>
<accession>A0A814CJG5</accession>
<dbReference type="InterPro" id="IPR000719">
    <property type="entry name" value="Prot_kinase_dom"/>
</dbReference>
<evidence type="ECO:0000256" key="5">
    <source>
        <dbReference type="ARBA" id="ARBA00022679"/>
    </source>
</evidence>
<dbReference type="InterPro" id="IPR008271">
    <property type="entry name" value="Ser/Thr_kinase_AS"/>
</dbReference>
<comment type="cofactor">
    <cofactor evidence="1">
        <name>Mg(2+)</name>
        <dbReference type="ChEBI" id="CHEBI:18420"/>
    </cofactor>
</comment>
<evidence type="ECO:0000259" key="16">
    <source>
        <dbReference type="PROSITE" id="PS50011"/>
    </source>
</evidence>
<keyword evidence="14" id="KW-0175">Coiled coil</keyword>
<dbReference type="GO" id="GO:0004674">
    <property type="term" value="F:protein serine/threonine kinase activity"/>
    <property type="evidence" value="ECO:0007669"/>
    <property type="project" value="UniProtKB-KW"/>
</dbReference>
<dbReference type="SMART" id="SM00220">
    <property type="entry name" value="S_TKc"/>
    <property type="match status" value="1"/>
</dbReference>
<dbReference type="InterPro" id="IPR017441">
    <property type="entry name" value="Protein_kinase_ATP_BS"/>
</dbReference>
<comment type="caution">
    <text evidence="17">The sequence shown here is derived from an EMBL/GenBank/DDBJ whole genome shotgun (WGS) entry which is preliminary data.</text>
</comment>
<feature type="compositionally biased region" description="Basic and acidic residues" evidence="15">
    <location>
        <begin position="350"/>
        <end position="364"/>
    </location>
</feature>
<dbReference type="Gene3D" id="1.10.510.10">
    <property type="entry name" value="Transferase(Phosphotransferase) domain 1"/>
    <property type="match status" value="1"/>
</dbReference>
<reference evidence="17" key="1">
    <citation type="submission" date="2021-02" db="EMBL/GenBank/DDBJ databases">
        <authorList>
            <person name="Nowell W R."/>
        </authorList>
    </citation>
    <scope>NUCLEOTIDE SEQUENCE</scope>
    <source>
        <strain evidence="17">Ploen Becks lab</strain>
    </source>
</reference>
<dbReference type="EMBL" id="CAJNOC010002578">
    <property type="protein sequence ID" value="CAF0941097.1"/>
    <property type="molecule type" value="Genomic_DNA"/>
</dbReference>
<keyword evidence="8" id="KW-0418">Kinase</keyword>
<evidence type="ECO:0000256" key="4">
    <source>
        <dbReference type="ARBA" id="ARBA00022527"/>
    </source>
</evidence>
<comment type="catalytic activity">
    <reaction evidence="12">
        <text>L-seryl-[protein] + ATP = O-phospho-L-seryl-[protein] + ADP + H(+)</text>
        <dbReference type="Rhea" id="RHEA:17989"/>
        <dbReference type="Rhea" id="RHEA-COMP:9863"/>
        <dbReference type="Rhea" id="RHEA-COMP:11604"/>
        <dbReference type="ChEBI" id="CHEBI:15378"/>
        <dbReference type="ChEBI" id="CHEBI:29999"/>
        <dbReference type="ChEBI" id="CHEBI:30616"/>
        <dbReference type="ChEBI" id="CHEBI:83421"/>
        <dbReference type="ChEBI" id="CHEBI:456216"/>
        <dbReference type="EC" id="2.7.11.1"/>
    </reaction>
</comment>
<dbReference type="PANTHER" id="PTHR44899">
    <property type="entry name" value="CAMK FAMILY PROTEIN KINASE"/>
    <property type="match status" value="1"/>
</dbReference>
<feature type="binding site" evidence="13">
    <location>
        <position position="35"/>
    </location>
    <ligand>
        <name>ATP</name>
        <dbReference type="ChEBI" id="CHEBI:30616"/>
    </ligand>
</feature>
<keyword evidence="6" id="KW-0479">Metal-binding</keyword>
<dbReference type="PROSITE" id="PS00108">
    <property type="entry name" value="PROTEIN_KINASE_ST"/>
    <property type="match status" value="1"/>
</dbReference>
<name>A0A814CJG5_9BILA</name>
<feature type="region of interest" description="Disordered" evidence="15">
    <location>
        <begin position="333"/>
        <end position="373"/>
    </location>
</feature>
<gene>
    <name evidence="17" type="ORF">OXX778_LOCUS13432</name>
</gene>
<evidence type="ECO:0000313" key="18">
    <source>
        <dbReference type="Proteomes" id="UP000663879"/>
    </source>
</evidence>
<evidence type="ECO:0000256" key="14">
    <source>
        <dbReference type="SAM" id="Coils"/>
    </source>
</evidence>
<proteinExistence type="inferred from homology"/>
<dbReference type="SUPFAM" id="SSF56112">
    <property type="entry name" value="Protein kinase-like (PK-like)"/>
    <property type="match status" value="1"/>
</dbReference>
<comment type="similarity">
    <text evidence="2">Belongs to the protein kinase superfamily. NEK Ser/Thr protein kinase family. NIMA subfamily.</text>
</comment>
<keyword evidence="7 13" id="KW-0547">Nucleotide-binding</keyword>
<dbReference type="PANTHER" id="PTHR44899:SF3">
    <property type="entry name" value="SERINE_THREONINE-PROTEIN KINASE NEK1"/>
    <property type="match status" value="1"/>
</dbReference>
<evidence type="ECO:0000256" key="12">
    <source>
        <dbReference type="ARBA" id="ARBA00048679"/>
    </source>
</evidence>
<dbReference type="FunFam" id="1.10.510.10:FF:000172">
    <property type="entry name" value="serine/threonine-protein kinase Nek1 isoform X1"/>
    <property type="match status" value="1"/>
</dbReference>
<feature type="compositionally biased region" description="Polar residues" evidence="15">
    <location>
        <begin position="907"/>
        <end position="924"/>
    </location>
</feature>
<dbReference type="Pfam" id="PF00069">
    <property type="entry name" value="Pkinase"/>
    <property type="match status" value="1"/>
</dbReference>
<evidence type="ECO:0000256" key="2">
    <source>
        <dbReference type="ARBA" id="ARBA00010886"/>
    </source>
</evidence>
<protein>
    <recommendedName>
        <fullName evidence="3">non-specific serine/threonine protein kinase</fullName>
        <ecNumber evidence="3">2.7.11.1</ecNumber>
    </recommendedName>
</protein>
<evidence type="ECO:0000256" key="9">
    <source>
        <dbReference type="ARBA" id="ARBA00022840"/>
    </source>
</evidence>
<dbReference type="GO" id="GO:0005524">
    <property type="term" value="F:ATP binding"/>
    <property type="evidence" value="ECO:0007669"/>
    <property type="project" value="UniProtKB-UniRule"/>
</dbReference>
<dbReference type="InterPro" id="IPR051131">
    <property type="entry name" value="NEK_Ser/Thr_kinase_NIMA"/>
</dbReference>
<feature type="coiled-coil region" evidence="14">
    <location>
        <begin position="376"/>
        <end position="403"/>
    </location>
</feature>
<feature type="domain" description="Protein kinase" evidence="16">
    <location>
        <begin position="6"/>
        <end position="260"/>
    </location>
</feature>
<evidence type="ECO:0000256" key="11">
    <source>
        <dbReference type="ARBA" id="ARBA00047899"/>
    </source>
</evidence>
<evidence type="ECO:0000256" key="6">
    <source>
        <dbReference type="ARBA" id="ARBA00022723"/>
    </source>
</evidence>
<dbReference type="Gene3D" id="3.30.200.20">
    <property type="entry name" value="Phosphorylase Kinase, domain 1"/>
    <property type="match status" value="1"/>
</dbReference>
<dbReference type="GO" id="GO:0046872">
    <property type="term" value="F:metal ion binding"/>
    <property type="evidence" value="ECO:0007669"/>
    <property type="project" value="UniProtKB-KW"/>
</dbReference>
<dbReference type="CDD" id="cd08215">
    <property type="entry name" value="STKc_Nek"/>
    <property type="match status" value="1"/>
</dbReference>
<keyword evidence="9 13" id="KW-0067">ATP-binding</keyword>
<evidence type="ECO:0000313" key="17">
    <source>
        <dbReference type="EMBL" id="CAF0941097.1"/>
    </source>
</evidence>
<organism evidence="17 18">
    <name type="scientific">Brachionus calyciflorus</name>
    <dbReference type="NCBI Taxonomy" id="104777"/>
    <lineage>
        <taxon>Eukaryota</taxon>
        <taxon>Metazoa</taxon>
        <taxon>Spiralia</taxon>
        <taxon>Gnathifera</taxon>
        <taxon>Rotifera</taxon>
        <taxon>Eurotatoria</taxon>
        <taxon>Monogononta</taxon>
        <taxon>Pseudotrocha</taxon>
        <taxon>Ploima</taxon>
        <taxon>Brachionidae</taxon>
        <taxon>Brachionus</taxon>
    </lineage>
</organism>
<comment type="catalytic activity">
    <reaction evidence="11">
        <text>L-threonyl-[protein] + ATP = O-phospho-L-threonyl-[protein] + ADP + H(+)</text>
        <dbReference type="Rhea" id="RHEA:46608"/>
        <dbReference type="Rhea" id="RHEA-COMP:11060"/>
        <dbReference type="Rhea" id="RHEA-COMP:11605"/>
        <dbReference type="ChEBI" id="CHEBI:15378"/>
        <dbReference type="ChEBI" id="CHEBI:30013"/>
        <dbReference type="ChEBI" id="CHEBI:30616"/>
        <dbReference type="ChEBI" id="CHEBI:61977"/>
        <dbReference type="ChEBI" id="CHEBI:456216"/>
        <dbReference type="EC" id="2.7.11.1"/>
    </reaction>
</comment>
<dbReference type="InterPro" id="IPR011009">
    <property type="entry name" value="Kinase-like_dom_sf"/>
</dbReference>
<evidence type="ECO:0000256" key="15">
    <source>
        <dbReference type="SAM" id="MobiDB-lite"/>
    </source>
</evidence>
<keyword evidence="5" id="KW-0808">Transferase</keyword>
<dbReference type="AlphaFoldDB" id="A0A814CJG5"/>
<dbReference type="OrthoDB" id="248923at2759"/>
<dbReference type="EC" id="2.7.11.1" evidence="3"/>
<evidence type="ECO:0000256" key="1">
    <source>
        <dbReference type="ARBA" id="ARBA00001946"/>
    </source>
</evidence>
<feature type="region of interest" description="Disordered" evidence="15">
    <location>
        <begin position="900"/>
        <end position="932"/>
    </location>
</feature>
<dbReference type="FunFam" id="3.30.200.20:FF:000097">
    <property type="entry name" value="Probable serine/threonine-protein kinase nek1"/>
    <property type="match status" value="1"/>
</dbReference>
<keyword evidence="10" id="KW-0460">Magnesium</keyword>
<evidence type="ECO:0000256" key="10">
    <source>
        <dbReference type="ARBA" id="ARBA00022842"/>
    </source>
</evidence>
<feature type="region of interest" description="Disordered" evidence="15">
    <location>
        <begin position="422"/>
        <end position="442"/>
    </location>
</feature>
<evidence type="ECO:0000256" key="7">
    <source>
        <dbReference type="ARBA" id="ARBA00022741"/>
    </source>
</evidence>
<feature type="region of interest" description="Disordered" evidence="15">
    <location>
        <begin position="526"/>
        <end position="547"/>
    </location>
</feature>
<evidence type="ECO:0000256" key="3">
    <source>
        <dbReference type="ARBA" id="ARBA00012513"/>
    </source>
</evidence>
<dbReference type="Proteomes" id="UP000663879">
    <property type="component" value="Unassembled WGS sequence"/>
</dbReference>
<dbReference type="PROSITE" id="PS50011">
    <property type="entry name" value="PROTEIN_KINASE_DOM"/>
    <property type="match status" value="1"/>
</dbReference>
<dbReference type="PROSITE" id="PS00107">
    <property type="entry name" value="PROTEIN_KINASE_ATP"/>
    <property type="match status" value="1"/>
</dbReference>